<evidence type="ECO:0000313" key="3">
    <source>
        <dbReference type="EMBL" id="CAE8678888.1"/>
    </source>
</evidence>
<evidence type="ECO:0000313" key="4">
    <source>
        <dbReference type="Proteomes" id="UP000626109"/>
    </source>
</evidence>
<feature type="chain" id="PRO_5036222180" description="Calmodulin-lysine N-methyltransferase" evidence="1">
    <location>
        <begin position="17"/>
        <end position="386"/>
    </location>
</feature>
<evidence type="ECO:0008006" key="6">
    <source>
        <dbReference type="Google" id="ProtNLM"/>
    </source>
</evidence>
<dbReference type="InterPro" id="IPR019410">
    <property type="entry name" value="Methyltransf_16"/>
</dbReference>
<dbReference type="AlphaFoldDB" id="A0A813JJQ9"/>
<dbReference type="InterPro" id="IPR029063">
    <property type="entry name" value="SAM-dependent_MTases_sf"/>
</dbReference>
<proteinExistence type="predicted"/>
<dbReference type="OrthoDB" id="424412at2759"/>
<comment type="caution">
    <text evidence="3">The sequence shown here is derived from an EMBL/GenBank/DDBJ whole genome shotgun (WGS) entry which is preliminary data.</text>
</comment>
<name>A0A813JJQ9_POLGL</name>
<sequence>MRSLAAFSVLCCIATAQKLARHLQRLTGQGRQCFEDRRLVFCRSDELRQRLPVAPAPIIDPVSAPETAGGRLSHERRPGGSTLIVEITVKDSNLANRLLSGSWASGAIGEQAKDRLNLIGPVSDQAFDDAGVRLTQIALPLLGRWAKWELVERSPEREGCGDGGVTWSMSVVLANLVGASVPEFPRLRVLEIGAGTGLVSLVLSGRGHDVMATDGDDCVLRNLRSNVGTAAGGGRSKIGTRSFRWHVEEDRMALAALGAFDMIVGADLAYDRSKCDALKGSLAYLLPSSDSELVLVERDRTGQSTACAVLLREDGWQVEDTAGRGLEGNAVVINGESNPRRLMEDSSRSLLIRVRRKTLSHELPEAQNMFLTFCRVILRFTAMYVP</sequence>
<accession>A0A813JJQ9</accession>
<keyword evidence="5" id="KW-1185">Reference proteome</keyword>
<gene>
    <name evidence="2" type="ORF">PGLA1383_LOCUS41634</name>
    <name evidence="3" type="ORF">PGLA2088_LOCUS21064</name>
</gene>
<reference evidence="3" key="1">
    <citation type="submission" date="2021-02" db="EMBL/GenBank/DDBJ databases">
        <authorList>
            <person name="Dougan E. K."/>
            <person name="Rhodes N."/>
            <person name="Thang M."/>
            <person name="Chan C."/>
        </authorList>
    </citation>
    <scope>NUCLEOTIDE SEQUENCE</scope>
</reference>
<dbReference type="Proteomes" id="UP000626109">
    <property type="component" value="Unassembled WGS sequence"/>
</dbReference>
<dbReference type="EMBL" id="CAJNNV010028414">
    <property type="protein sequence ID" value="CAE8624528.1"/>
    <property type="molecule type" value="Genomic_DNA"/>
</dbReference>
<dbReference type="EMBL" id="CAJNNW010025720">
    <property type="protein sequence ID" value="CAE8678888.1"/>
    <property type="molecule type" value="Genomic_DNA"/>
</dbReference>
<evidence type="ECO:0000313" key="2">
    <source>
        <dbReference type="EMBL" id="CAE8624528.1"/>
    </source>
</evidence>
<organism evidence="3 4">
    <name type="scientific">Polarella glacialis</name>
    <name type="common">Dinoflagellate</name>
    <dbReference type="NCBI Taxonomy" id="89957"/>
    <lineage>
        <taxon>Eukaryota</taxon>
        <taxon>Sar</taxon>
        <taxon>Alveolata</taxon>
        <taxon>Dinophyceae</taxon>
        <taxon>Suessiales</taxon>
        <taxon>Suessiaceae</taxon>
        <taxon>Polarella</taxon>
    </lineage>
</organism>
<dbReference type="Pfam" id="PF10294">
    <property type="entry name" value="Methyltransf_16"/>
    <property type="match status" value="1"/>
</dbReference>
<dbReference type="PANTHER" id="PTHR14614">
    <property type="entry name" value="HEPATOCELLULAR CARCINOMA-ASSOCIATED ANTIGEN"/>
    <property type="match status" value="1"/>
</dbReference>
<feature type="signal peptide" evidence="1">
    <location>
        <begin position="1"/>
        <end position="16"/>
    </location>
</feature>
<dbReference type="Proteomes" id="UP000654075">
    <property type="component" value="Unassembled WGS sequence"/>
</dbReference>
<protein>
    <recommendedName>
        <fullName evidence="6">Calmodulin-lysine N-methyltransferase</fullName>
    </recommendedName>
</protein>
<evidence type="ECO:0000256" key="1">
    <source>
        <dbReference type="SAM" id="SignalP"/>
    </source>
</evidence>
<evidence type="ECO:0000313" key="5">
    <source>
        <dbReference type="Proteomes" id="UP000654075"/>
    </source>
</evidence>
<dbReference type="SUPFAM" id="SSF53335">
    <property type="entry name" value="S-adenosyl-L-methionine-dependent methyltransferases"/>
    <property type="match status" value="1"/>
</dbReference>
<dbReference type="Gene3D" id="3.40.50.150">
    <property type="entry name" value="Vaccinia Virus protein VP39"/>
    <property type="match status" value="1"/>
</dbReference>
<keyword evidence="1" id="KW-0732">Signal</keyword>